<gene>
    <name evidence="8" type="ORF">GCM10022214_57200</name>
</gene>
<keyword evidence="9" id="KW-1185">Reference proteome</keyword>
<evidence type="ECO:0000313" key="9">
    <source>
        <dbReference type="Proteomes" id="UP001500683"/>
    </source>
</evidence>
<organism evidence="8 9">
    <name type="scientific">Actinomadura miaoliensis</name>
    <dbReference type="NCBI Taxonomy" id="430685"/>
    <lineage>
        <taxon>Bacteria</taxon>
        <taxon>Bacillati</taxon>
        <taxon>Actinomycetota</taxon>
        <taxon>Actinomycetes</taxon>
        <taxon>Streptosporangiales</taxon>
        <taxon>Thermomonosporaceae</taxon>
        <taxon>Actinomadura</taxon>
    </lineage>
</organism>
<keyword evidence="5 6" id="KW-0472">Membrane</keyword>
<dbReference type="InterPro" id="IPR005828">
    <property type="entry name" value="MFS_sugar_transport-like"/>
</dbReference>
<dbReference type="CDD" id="cd17316">
    <property type="entry name" value="MFS_SV2_like"/>
    <property type="match status" value="1"/>
</dbReference>
<reference evidence="9" key="1">
    <citation type="journal article" date="2019" name="Int. J. Syst. Evol. Microbiol.">
        <title>The Global Catalogue of Microorganisms (GCM) 10K type strain sequencing project: providing services to taxonomists for standard genome sequencing and annotation.</title>
        <authorList>
            <consortium name="The Broad Institute Genomics Platform"/>
            <consortium name="The Broad Institute Genome Sequencing Center for Infectious Disease"/>
            <person name="Wu L."/>
            <person name="Ma J."/>
        </authorList>
    </citation>
    <scope>NUCLEOTIDE SEQUENCE [LARGE SCALE GENOMIC DNA]</scope>
    <source>
        <strain evidence="9">JCM 16702</strain>
    </source>
</reference>
<dbReference type="InterPro" id="IPR020846">
    <property type="entry name" value="MFS_dom"/>
</dbReference>
<dbReference type="RefSeq" id="WP_344953675.1">
    <property type="nucleotide sequence ID" value="NZ_BAAAZG010000043.1"/>
</dbReference>
<keyword evidence="3 6" id="KW-0812">Transmembrane</keyword>
<feature type="transmembrane region" description="Helical" evidence="6">
    <location>
        <begin position="338"/>
        <end position="359"/>
    </location>
</feature>
<comment type="subcellular location">
    <subcellularLocation>
        <location evidence="1">Cell membrane</location>
        <topology evidence="1">Multi-pass membrane protein</topology>
    </subcellularLocation>
</comment>
<keyword evidence="2" id="KW-0813">Transport</keyword>
<evidence type="ECO:0000256" key="6">
    <source>
        <dbReference type="SAM" id="Phobius"/>
    </source>
</evidence>
<dbReference type="PANTHER" id="PTHR23511">
    <property type="entry name" value="SYNAPTIC VESICLE GLYCOPROTEIN 2"/>
    <property type="match status" value="1"/>
</dbReference>
<keyword evidence="4 6" id="KW-1133">Transmembrane helix</keyword>
<sequence>MTTASPAPPASPGGVAASVAARIERLPTSRWHLKVRTLIGVVTFFEAFDQLLIASALPVISREWHLSGLQQTLTVTGGSVGMLVGALVAGRLADRIGRVRMVVLCVALTALSSLGIVFAPGFAVFLLLRFVQGLGIGGEVPVAATYINEIARAGHRGRFVLLYELVFPAGLMAASVLATWVVPNMGWRAMFAIGALPALLVVLLQRRVPESPRWLAARGRDADAERTMRRIEDEVERATGRPLPAPADPAAFTAAAPRGSLRDLFTGIYLRRTTVISVLWFCGYFVNYSISSWLPTIYTKVYEVPLGTALKYNQLSTVAGFLGCLCAALLVDRLGRRAVIGGGLAGSAVVLAVLALLGATSGAQVALFASIASAFNFAANISLYLYTPELYPTRNRALGVAFGGSWNRIGVILGPTITGALIGAGAGIAGVFLILAVVALVGMAATYFAVETRGKTLEELNP</sequence>
<evidence type="ECO:0000256" key="5">
    <source>
        <dbReference type="ARBA" id="ARBA00023136"/>
    </source>
</evidence>
<dbReference type="Gene3D" id="1.20.1250.20">
    <property type="entry name" value="MFS general substrate transporter like domains"/>
    <property type="match status" value="1"/>
</dbReference>
<name>A0ABP7WII4_9ACTN</name>
<evidence type="ECO:0000313" key="8">
    <source>
        <dbReference type="EMBL" id="GAA4089170.1"/>
    </source>
</evidence>
<dbReference type="PANTHER" id="PTHR23511:SF34">
    <property type="entry name" value="SYNAPTIC VESICLE GLYCOPROTEIN 2"/>
    <property type="match status" value="1"/>
</dbReference>
<dbReference type="InterPro" id="IPR036259">
    <property type="entry name" value="MFS_trans_sf"/>
</dbReference>
<dbReference type="InterPro" id="IPR005829">
    <property type="entry name" value="Sugar_transporter_CS"/>
</dbReference>
<feature type="transmembrane region" description="Helical" evidence="6">
    <location>
        <begin position="101"/>
        <end position="120"/>
    </location>
</feature>
<dbReference type="EMBL" id="BAAAZG010000043">
    <property type="protein sequence ID" value="GAA4089170.1"/>
    <property type="molecule type" value="Genomic_DNA"/>
</dbReference>
<feature type="transmembrane region" description="Helical" evidence="6">
    <location>
        <begin position="126"/>
        <end position="147"/>
    </location>
</feature>
<feature type="transmembrane region" description="Helical" evidence="6">
    <location>
        <begin position="187"/>
        <end position="204"/>
    </location>
</feature>
<evidence type="ECO:0000256" key="4">
    <source>
        <dbReference type="ARBA" id="ARBA00022989"/>
    </source>
</evidence>
<feature type="transmembrane region" description="Helical" evidence="6">
    <location>
        <begin position="275"/>
        <end position="294"/>
    </location>
</feature>
<feature type="transmembrane region" description="Helical" evidence="6">
    <location>
        <begin position="38"/>
        <end position="60"/>
    </location>
</feature>
<evidence type="ECO:0000256" key="3">
    <source>
        <dbReference type="ARBA" id="ARBA00022692"/>
    </source>
</evidence>
<feature type="transmembrane region" description="Helical" evidence="6">
    <location>
        <begin position="314"/>
        <end position="331"/>
    </location>
</feature>
<dbReference type="Pfam" id="PF00083">
    <property type="entry name" value="Sugar_tr"/>
    <property type="match status" value="1"/>
</dbReference>
<dbReference type="PROSITE" id="PS00216">
    <property type="entry name" value="SUGAR_TRANSPORT_1"/>
    <property type="match status" value="1"/>
</dbReference>
<comment type="caution">
    <text evidence="8">The sequence shown here is derived from an EMBL/GenBank/DDBJ whole genome shotgun (WGS) entry which is preliminary data.</text>
</comment>
<feature type="transmembrane region" description="Helical" evidence="6">
    <location>
        <begin position="365"/>
        <end position="386"/>
    </location>
</feature>
<feature type="transmembrane region" description="Helical" evidence="6">
    <location>
        <begin position="428"/>
        <end position="450"/>
    </location>
</feature>
<feature type="transmembrane region" description="Helical" evidence="6">
    <location>
        <begin position="72"/>
        <end position="89"/>
    </location>
</feature>
<evidence type="ECO:0000256" key="1">
    <source>
        <dbReference type="ARBA" id="ARBA00004651"/>
    </source>
</evidence>
<feature type="domain" description="Major facilitator superfamily (MFS) profile" evidence="7">
    <location>
        <begin position="35"/>
        <end position="454"/>
    </location>
</feature>
<dbReference type="PROSITE" id="PS00217">
    <property type="entry name" value="SUGAR_TRANSPORT_2"/>
    <property type="match status" value="1"/>
</dbReference>
<evidence type="ECO:0000259" key="7">
    <source>
        <dbReference type="PROSITE" id="PS50850"/>
    </source>
</evidence>
<feature type="transmembrane region" description="Helical" evidence="6">
    <location>
        <begin position="159"/>
        <end position="181"/>
    </location>
</feature>
<accession>A0ABP7WII4</accession>
<dbReference type="SUPFAM" id="SSF103473">
    <property type="entry name" value="MFS general substrate transporter"/>
    <property type="match status" value="1"/>
</dbReference>
<proteinExistence type="predicted"/>
<dbReference type="PROSITE" id="PS50850">
    <property type="entry name" value="MFS"/>
    <property type="match status" value="1"/>
</dbReference>
<feature type="transmembrane region" description="Helical" evidence="6">
    <location>
        <begin position="398"/>
        <end position="422"/>
    </location>
</feature>
<evidence type="ECO:0000256" key="2">
    <source>
        <dbReference type="ARBA" id="ARBA00022448"/>
    </source>
</evidence>
<dbReference type="Proteomes" id="UP001500683">
    <property type="component" value="Unassembled WGS sequence"/>
</dbReference>
<protein>
    <submittedName>
        <fullName evidence="8">MFS transporter</fullName>
    </submittedName>
</protein>